<sequence length="250" mass="29039">MQAQQCVRIPNPLTLQQQLSNIQLKQCVGRETPLTLTNAEKEMLFVRIKTYQTLPCNIQSQQCVEEILLQTIYIQTSFSIPNRYHNSEYPQSTRLHPTTIHRPAKLDLGTSSRYKISTLSSQFCSDQLANQWKTDLFSGNMKTHQSRCTDNKGTKAYWINKQAPQILELKITVPYQRRSKESEMALGLLTQKELQQDIVEEVSFNQLRQINPCFAIPKKDKGKWRKITDCSLFNQYLISLHFIIENIQSL</sequence>
<gene>
    <name evidence="1" type="ORF">EZS28_002056</name>
</gene>
<organism evidence="1 2">
    <name type="scientific">Streblomastix strix</name>
    <dbReference type="NCBI Taxonomy" id="222440"/>
    <lineage>
        <taxon>Eukaryota</taxon>
        <taxon>Metamonada</taxon>
        <taxon>Preaxostyla</taxon>
        <taxon>Oxymonadida</taxon>
        <taxon>Streblomastigidae</taxon>
        <taxon>Streblomastix</taxon>
    </lineage>
</organism>
<protein>
    <submittedName>
        <fullName evidence="1">Uncharacterized protein</fullName>
    </submittedName>
</protein>
<evidence type="ECO:0000313" key="1">
    <source>
        <dbReference type="EMBL" id="KAA6402423.1"/>
    </source>
</evidence>
<dbReference type="SUPFAM" id="SSF56672">
    <property type="entry name" value="DNA/RNA polymerases"/>
    <property type="match status" value="1"/>
</dbReference>
<dbReference type="Gene3D" id="3.10.10.10">
    <property type="entry name" value="HIV Type 1 Reverse Transcriptase, subunit A, domain 1"/>
    <property type="match status" value="1"/>
</dbReference>
<reference evidence="1 2" key="1">
    <citation type="submission" date="2019-03" db="EMBL/GenBank/DDBJ databases">
        <title>Single cell metagenomics reveals metabolic interactions within the superorganism composed of flagellate Streblomastix strix and complex community of Bacteroidetes bacteria on its surface.</title>
        <authorList>
            <person name="Treitli S.C."/>
            <person name="Kolisko M."/>
            <person name="Husnik F."/>
            <person name="Keeling P."/>
            <person name="Hampl V."/>
        </authorList>
    </citation>
    <scope>NUCLEOTIDE SEQUENCE [LARGE SCALE GENOMIC DNA]</scope>
    <source>
        <strain evidence="1">ST1C</strain>
    </source>
</reference>
<accession>A0A5J4X5Y5</accession>
<dbReference type="InterPro" id="IPR043502">
    <property type="entry name" value="DNA/RNA_pol_sf"/>
</dbReference>
<proteinExistence type="predicted"/>
<name>A0A5J4X5Y5_9EUKA</name>
<dbReference type="AlphaFoldDB" id="A0A5J4X5Y5"/>
<dbReference type="EMBL" id="SNRW01000238">
    <property type="protein sequence ID" value="KAA6402423.1"/>
    <property type="molecule type" value="Genomic_DNA"/>
</dbReference>
<dbReference type="OrthoDB" id="5864339at2759"/>
<comment type="caution">
    <text evidence="1">The sequence shown here is derived from an EMBL/GenBank/DDBJ whole genome shotgun (WGS) entry which is preliminary data.</text>
</comment>
<dbReference type="Proteomes" id="UP000324800">
    <property type="component" value="Unassembled WGS sequence"/>
</dbReference>
<evidence type="ECO:0000313" key="2">
    <source>
        <dbReference type="Proteomes" id="UP000324800"/>
    </source>
</evidence>